<dbReference type="AlphaFoldDB" id="A0A482WT55"/>
<name>A0A482WT55_LAOST</name>
<protein>
    <submittedName>
        <fullName evidence="1">Uncharacterized protein</fullName>
    </submittedName>
</protein>
<dbReference type="EMBL" id="QKKF02025783">
    <property type="protein sequence ID" value="RZF36795.1"/>
    <property type="molecule type" value="Genomic_DNA"/>
</dbReference>
<dbReference type="InParanoid" id="A0A482WT55"/>
<reference evidence="1 2" key="1">
    <citation type="journal article" date="2017" name="Gigascience">
        <title>Genome sequence of the small brown planthopper, Laodelphax striatellus.</title>
        <authorList>
            <person name="Zhu J."/>
            <person name="Jiang F."/>
            <person name="Wang X."/>
            <person name="Yang P."/>
            <person name="Bao Y."/>
            <person name="Zhao W."/>
            <person name="Wang W."/>
            <person name="Lu H."/>
            <person name="Wang Q."/>
            <person name="Cui N."/>
            <person name="Li J."/>
            <person name="Chen X."/>
            <person name="Luo L."/>
            <person name="Yu J."/>
            <person name="Kang L."/>
            <person name="Cui F."/>
        </authorList>
    </citation>
    <scope>NUCLEOTIDE SEQUENCE [LARGE SCALE GENOMIC DNA]</scope>
    <source>
        <strain evidence="1">Lst14</strain>
    </source>
</reference>
<proteinExistence type="predicted"/>
<comment type="caution">
    <text evidence="1">The sequence shown here is derived from an EMBL/GenBank/DDBJ whole genome shotgun (WGS) entry which is preliminary data.</text>
</comment>
<sequence length="83" mass="9026">MLAAKQFVCGSDKLRALGVDVPRRMINTWCWIHSTLHGAGSIHKRSASRCLILVWTTPRGAASADQKGLPLHTSGLRLACSSR</sequence>
<dbReference type="Proteomes" id="UP000291343">
    <property type="component" value="Unassembled WGS sequence"/>
</dbReference>
<accession>A0A482WT55</accession>
<evidence type="ECO:0000313" key="2">
    <source>
        <dbReference type="Proteomes" id="UP000291343"/>
    </source>
</evidence>
<gene>
    <name evidence="1" type="ORF">LSTR_LSTR016883</name>
</gene>
<evidence type="ECO:0000313" key="1">
    <source>
        <dbReference type="EMBL" id="RZF36795.1"/>
    </source>
</evidence>
<keyword evidence="2" id="KW-1185">Reference proteome</keyword>
<organism evidence="1 2">
    <name type="scientific">Laodelphax striatellus</name>
    <name type="common">Small brown planthopper</name>
    <name type="synonym">Delphax striatella</name>
    <dbReference type="NCBI Taxonomy" id="195883"/>
    <lineage>
        <taxon>Eukaryota</taxon>
        <taxon>Metazoa</taxon>
        <taxon>Ecdysozoa</taxon>
        <taxon>Arthropoda</taxon>
        <taxon>Hexapoda</taxon>
        <taxon>Insecta</taxon>
        <taxon>Pterygota</taxon>
        <taxon>Neoptera</taxon>
        <taxon>Paraneoptera</taxon>
        <taxon>Hemiptera</taxon>
        <taxon>Auchenorrhyncha</taxon>
        <taxon>Fulgoroidea</taxon>
        <taxon>Delphacidae</taxon>
        <taxon>Criomorphinae</taxon>
        <taxon>Laodelphax</taxon>
    </lineage>
</organism>